<evidence type="ECO:0000313" key="2">
    <source>
        <dbReference type="EMBL" id="GAA4389648.1"/>
    </source>
</evidence>
<organism evidence="2 3">
    <name type="scientific">Brevibacterium pityocampae</name>
    <dbReference type="NCBI Taxonomy" id="506594"/>
    <lineage>
        <taxon>Bacteria</taxon>
        <taxon>Bacillati</taxon>
        <taxon>Actinomycetota</taxon>
        <taxon>Actinomycetes</taxon>
        <taxon>Micrococcales</taxon>
        <taxon>Brevibacteriaceae</taxon>
        <taxon>Brevibacterium</taxon>
    </lineage>
</organism>
<gene>
    <name evidence="2" type="ORF">GCM10023167_15530</name>
</gene>
<protein>
    <submittedName>
        <fullName evidence="2">Zinc-ribbon domain-containing protein</fullName>
    </submittedName>
</protein>
<dbReference type="InterPro" id="IPR031493">
    <property type="entry name" value="Zinc_ribbon_15"/>
</dbReference>
<feature type="domain" description="Zinc-ribbon 15" evidence="1">
    <location>
        <begin position="22"/>
        <end position="66"/>
    </location>
</feature>
<reference evidence="3" key="1">
    <citation type="journal article" date="2019" name="Int. J. Syst. Evol. Microbiol.">
        <title>The Global Catalogue of Microorganisms (GCM) 10K type strain sequencing project: providing services to taxonomists for standard genome sequencing and annotation.</title>
        <authorList>
            <consortium name="The Broad Institute Genomics Platform"/>
            <consortium name="The Broad Institute Genome Sequencing Center for Infectious Disease"/>
            <person name="Wu L."/>
            <person name="Ma J."/>
        </authorList>
    </citation>
    <scope>NUCLEOTIDE SEQUENCE [LARGE SCALE GENOMIC DNA]</scope>
    <source>
        <strain evidence="3">JCM 17808</strain>
    </source>
</reference>
<name>A0ABP8JEX6_9MICO</name>
<evidence type="ECO:0000313" key="3">
    <source>
        <dbReference type="Proteomes" id="UP001500642"/>
    </source>
</evidence>
<dbReference type="Proteomes" id="UP001500642">
    <property type="component" value="Unassembled WGS sequence"/>
</dbReference>
<dbReference type="Pfam" id="PF17032">
    <property type="entry name" value="Zn_ribbon_15"/>
    <property type="match status" value="1"/>
</dbReference>
<dbReference type="EMBL" id="BAABGL010000008">
    <property type="protein sequence ID" value="GAA4389648.1"/>
    <property type="molecule type" value="Genomic_DNA"/>
</dbReference>
<proteinExistence type="predicted"/>
<dbReference type="RefSeq" id="WP_345031196.1">
    <property type="nucleotide sequence ID" value="NZ_BAABGL010000008.1"/>
</dbReference>
<keyword evidence="3" id="KW-1185">Reference proteome</keyword>
<comment type="caution">
    <text evidence="2">The sequence shown here is derived from an EMBL/GenBank/DDBJ whole genome shotgun (WGS) entry which is preliminary data.</text>
</comment>
<sequence>MFVIFGFGKRQRPQGPGALRDCPRCHNTTRWNRMREFSRFTLFFIPIARWGRREFETCGICTALIEV</sequence>
<accession>A0ABP8JEX6</accession>
<evidence type="ECO:0000259" key="1">
    <source>
        <dbReference type="Pfam" id="PF17032"/>
    </source>
</evidence>